<gene>
    <name evidence="1" type="ORF">S12H4_08903</name>
</gene>
<proteinExistence type="predicted"/>
<accession>X1QHC5</accession>
<dbReference type="EMBL" id="BARW01003510">
    <property type="protein sequence ID" value="GAI67892.1"/>
    <property type="molecule type" value="Genomic_DNA"/>
</dbReference>
<organism evidence="1">
    <name type="scientific">marine sediment metagenome</name>
    <dbReference type="NCBI Taxonomy" id="412755"/>
    <lineage>
        <taxon>unclassified sequences</taxon>
        <taxon>metagenomes</taxon>
        <taxon>ecological metagenomes</taxon>
    </lineage>
</organism>
<dbReference type="AlphaFoldDB" id="X1QHC5"/>
<feature type="non-terminal residue" evidence="1">
    <location>
        <position position="1"/>
    </location>
</feature>
<reference evidence="1" key="1">
    <citation type="journal article" date="2014" name="Front. Microbiol.">
        <title>High frequency of phylogenetically diverse reductive dehalogenase-homologous genes in deep subseafloor sedimentary metagenomes.</title>
        <authorList>
            <person name="Kawai M."/>
            <person name="Futagami T."/>
            <person name="Toyoda A."/>
            <person name="Takaki Y."/>
            <person name="Nishi S."/>
            <person name="Hori S."/>
            <person name="Arai W."/>
            <person name="Tsubouchi T."/>
            <person name="Morono Y."/>
            <person name="Uchiyama I."/>
            <person name="Ito T."/>
            <person name="Fujiyama A."/>
            <person name="Inagaki F."/>
            <person name="Takami H."/>
        </authorList>
    </citation>
    <scope>NUCLEOTIDE SEQUENCE</scope>
    <source>
        <strain evidence="1">Expedition CK06-06</strain>
    </source>
</reference>
<protein>
    <submittedName>
        <fullName evidence="1">Uncharacterized protein</fullName>
    </submittedName>
</protein>
<evidence type="ECO:0000313" key="1">
    <source>
        <dbReference type="EMBL" id="GAI67892.1"/>
    </source>
</evidence>
<name>X1QHC5_9ZZZZ</name>
<sequence length="42" mass="4883">AERNDIKICELILDPPEILVSEEKQAFIDLCNSFPSIKKQFF</sequence>
<comment type="caution">
    <text evidence="1">The sequence shown here is derived from an EMBL/GenBank/DDBJ whole genome shotgun (WGS) entry which is preliminary data.</text>
</comment>